<keyword evidence="9" id="KW-0282">Flagellum</keyword>
<dbReference type="EMBL" id="LNXV01000011">
    <property type="protein sequence ID" value="KTC84190.1"/>
    <property type="molecule type" value="Genomic_DNA"/>
</dbReference>
<evidence type="ECO:0000256" key="3">
    <source>
        <dbReference type="ARBA" id="ARBA00016507"/>
    </source>
</evidence>
<evidence type="ECO:0000313" key="9">
    <source>
        <dbReference type="EMBL" id="KTC84190.1"/>
    </source>
</evidence>
<dbReference type="PATRIC" id="fig|29422.6.peg.1641"/>
<dbReference type="PANTHER" id="PTHR34982">
    <property type="entry name" value="YOP PROTEINS TRANSLOCATION PROTEIN L"/>
    <property type="match status" value="1"/>
</dbReference>
<dbReference type="OrthoDB" id="5651317at2"/>
<evidence type="ECO:0000259" key="8">
    <source>
        <dbReference type="Pfam" id="PF02108"/>
    </source>
</evidence>
<name>A0A0W0SLJ6_9GAMM</name>
<dbReference type="InterPro" id="IPR018035">
    <property type="entry name" value="Flagellar_FliH/T3SS_HrpE"/>
</dbReference>
<dbReference type="Proteomes" id="UP000054742">
    <property type="component" value="Unassembled WGS sequence"/>
</dbReference>
<sequence length="214" mass="25266">MDNDFQPSYQEKDKDAFDVWEFKVPEPEPIDEIDPQEELARECERLREEAKKLGYQEGMQMAAEELESKRQELVNWFDLLRKPVLLLDNNLSQELIQTILWICEICIGIELSIHPDKLLLLLEEIKKELPSLQADKQLLMNPSDIQWLLNELDKQQAAELSTFLIADEHLERGDFYLKGEYSELDGRLKTRLQQIFKKHFTEIKTPHPTKKKDT</sequence>
<dbReference type="GO" id="GO:0015031">
    <property type="term" value="P:protein transport"/>
    <property type="evidence" value="ECO:0007669"/>
    <property type="project" value="UniProtKB-KW"/>
</dbReference>
<keyword evidence="9" id="KW-0969">Cilium</keyword>
<accession>A0A0W0SLJ6</accession>
<keyword evidence="6" id="KW-0653">Protein transport</keyword>
<evidence type="ECO:0000256" key="4">
    <source>
        <dbReference type="ARBA" id="ARBA00022448"/>
    </source>
</evidence>
<evidence type="ECO:0000256" key="1">
    <source>
        <dbReference type="ARBA" id="ARBA00003041"/>
    </source>
</evidence>
<comment type="similarity">
    <text evidence="2">Belongs to the FliH family.</text>
</comment>
<dbReference type="AlphaFoldDB" id="A0A0W0SLJ6"/>
<evidence type="ECO:0000256" key="2">
    <source>
        <dbReference type="ARBA" id="ARBA00006602"/>
    </source>
</evidence>
<evidence type="ECO:0000313" key="10">
    <source>
        <dbReference type="Proteomes" id="UP000054742"/>
    </source>
</evidence>
<keyword evidence="10" id="KW-1185">Reference proteome</keyword>
<evidence type="ECO:0000256" key="6">
    <source>
        <dbReference type="ARBA" id="ARBA00022927"/>
    </source>
</evidence>
<comment type="function">
    <text evidence="1">Needed for flagellar regrowth and assembly.</text>
</comment>
<reference evidence="9 10" key="1">
    <citation type="submission" date="2015-11" db="EMBL/GenBank/DDBJ databases">
        <title>Genomic analysis of 38 Legionella species identifies large and diverse effector repertoires.</title>
        <authorList>
            <person name="Burstein D."/>
            <person name="Amaro F."/>
            <person name="Zusman T."/>
            <person name="Lifshitz Z."/>
            <person name="Cohen O."/>
            <person name="Gilbert J.A."/>
            <person name="Pupko T."/>
            <person name="Shuman H.A."/>
            <person name="Segal G."/>
        </authorList>
    </citation>
    <scope>NUCLEOTIDE SEQUENCE [LARGE SCALE GENOMIC DNA]</scope>
    <source>
        <strain evidence="9 10">ATCC 43878</strain>
    </source>
</reference>
<comment type="caution">
    <text evidence="9">The sequence shown here is derived from an EMBL/GenBank/DDBJ whole genome shotgun (WGS) entry which is preliminary data.</text>
</comment>
<evidence type="ECO:0000256" key="7">
    <source>
        <dbReference type="ARBA" id="ARBA00023225"/>
    </source>
</evidence>
<dbReference type="RefSeq" id="WP_058441617.1">
    <property type="nucleotide sequence ID" value="NZ_CAAAHU010000003.1"/>
</dbReference>
<gene>
    <name evidence="9" type="primary">fliH</name>
    <name evidence="9" type="ORF">Lbru_1551</name>
</gene>
<keyword evidence="9" id="KW-0966">Cell projection</keyword>
<organism evidence="9 10">
    <name type="scientific">Legionella brunensis</name>
    <dbReference type="NCBI Taxonomy" id="29422"/>
    <lineage>
        <taxon>Bacteria</taxon>
        <taxon>Pseudomonadati</taxon>
        <taxon>Pseudomonadota</taxon>
        <taxon>Gammaproteobacteria</taxon>
        <taxon>Legionellales</taxon>
        <taxon>Legionellaceae</taxon>
        <taxon>Legionella</taxon>
    </lineage>
</organism>
<dbReference type="Pfam" id="PF02108">
    <property type="entry name" value="FliH"/>
    <property type="match status" value="1"/>
</dbReference>
<evidence type="ECO:0000256" key="5">
    <source>
        <dbReference type="ARBA" id="ARBA00022795"/>
    </source>
</evidence>
<keyword evidence="7" id="KW-1006">Bacterial flagellum protein export</keyword>
<keyword evidence="5" id="KW-1005">Bacterial flagellum biogenesis</keyword>
<protein>
    <recommendedName>
        <fullName evidence="3">Flagellar assembly protein FliH</fullName>
    </recommendedName>
</protein>
<feature type="domain" description="Flagellar assembly protein FliH/Type III secretion system HrpE" evidence="8">
    <location>
        <begin position="69"/>
        <end position="195"/>
    </location>
</feature>
<dbReference type="GO" id="GO:0005829">
    <property type="term" value="C:cytosol"/>
    <property type="evidence" value="ECO:0007669"/>
    <property type="project" value="TreeGrafter"/>
</dbReference>
<dbReference type="GO" id="GO:0044781">
    <property type="term" value="P:bacterial-type flagellum organization"/>
    <property type="evidence" value="ECO:0007669"/>
    <property type="project" value="UniProtKB-KW"/>
</dbReference>
<dbReference type="InterPro" id="IPR051472">
    <property type="entry name" value="T3SS_Stator/FliH"/>
</dbReference>
<proteinExistence type="inferred from homology"/>
<dbReference type="STRING" id="29422.Lbru_1551"/>
<keyword evidence="4" id="KW-0813">Transport</keyword>
<dbReference type="PANTHER" id="PTHR34982:SF1">
    <property type="entry name" value="FLAGELLAR ASSEMBLY PROTEIN FLIH"/>
    <property type="match status" value="1"/>
</dbReference>